<organism evidence="7 8">
    <name type="scientific">Trinickia dabaoshanensis</name>
    <dbReference type="NCBI Taxonomy" id="564714"/>
    <lineage>
        <taxon>Bacteria</taxon>
        <taxon>Pseudomonadati</taxon>
        <taxon>Pseudomonadota</taxon>
        <taxon>Betaproteobacteria</taxon>
        <taxon>Burkholderiales</taxon>
        <taxon>Burkholderiaceae</taxon>
        <taxon>Trinickia</taxon>
    </lineage>
</organism>
<dbReference type="InterPro" id="IPR050109">
    <property type="entry name" value="HTH-type_TetR-like_transc_reg"/>
</dbReference>
<dbReference type="GO" id="GO:0003700">
    <property type="term" value="F:DNA-binding transcription factor activity"/>
    <property type="evidence" value="ECO:0007669"/>
    <property type="project" value="TreeGrafter"/>
</dbReference>
<feature type="compositionally biased region" description="Pro residues" evidence="5">
    <location>
        <begin position="234"/>
        <end position="247"/>
    </location>
</feature>
<dbReference type="RefSeq" id="WP_102645842.1">
    <property type="nucleotide sequence ID" value="NZ_PNYA01000010.1"/>
</dbReference>
<evidence type="ECO:0000259" key="6">
    <source>
        <dbReference type="PROSITE" id="PS50977"/>
    </source>
</evidence>
<dbReference type="AlphaFoldDB" id="A0A2N7VRJ3"/>
<keyword evidence="8" id="KW-1185">Reference proteome</keyword>
<keyword evidence="1" id="KW-0805">Transcription regulation</keyword>
<accession>A0A2N7VRJ3</accession>
<dbReference type="SUPFAM" id="SSF46689">
    <property type="entry name" value="Homeodomain-like"/>
    <property type="match status" value="1"/>
</dbReference>
<gene>
    <name evidence="7" type="ORF">C0Z18_13175</name>
</gene>
<evidence type="ECO:0000256" key="1">
    <source>
        <dbReference type="ARBA" id="ARBA00023015"/>
    </source>
</evidence>
<dbReference type="InterPro" id="IPR009057">
    <property type="entry name" value="Homeodomain-like_sf"/>
</dbReference>
<evidence type="ECO:0000256" key="2">
    <source>
        <dbReference type="ARBA" id="ARBA00023125"/>
    </source>
</evidence>
<dbReference type="Gene3D" id="1.10.10.60">
    <property type="entry name" value="Homeodomain-like"/>
    <property type="match status" value="1"/>
</dbReference>
<protein>
    <submittedName>
        <fullName evidence="7">DUF1956 domain-containing protein</fullName>
    </submittedName>
</protein>
<dbReference type="InterPro" id="IPR015292">
    <property type="entry name" value="Tscrpt_reg_YbiH_C"/>
</dbReference>
<feature type="DNA-binding region" description="H-T-H motif" evidence="4">
    <location>
        <begin position="42"/>
        <end position="61"/>
    </location>
</feature>
<evidence type="ECO:0000256" key="5">
    <source>
        <dbReference type="SAM" id="MobiDB-lite"/>
    </source>
</evidence>
<dbReference type="Pfam" id="PF00440">
    <property type="entry name" value="TetR_N"/>
    <property type="match status" value="1"/>
</dbReference>
<dbReference type="InterPro" id="IPR001647">
    <property type="entry name" value="HTH_TetR"/>
</dbReference>
<dbReference type="Pfam" id="PF09209">
    <property type="entry name" value="CecR_C"/>
    <property type="match status" value="1"/>
</dbReference>
<keyword evidence="2 4" id="KW-0238">DNA-binding</keyword>
<dbReference type="PANTHER" id="PTHR30055:SF234">
    <property type="entry name" value="HTH-TYPE TRANSCRIPTIONAL REGULATOR BETI"/>
    <property type="match status" value="1"/>
</dbReference>
<dbReference type="Gene3D" id="1.10.357.10">
    <property type="entry name" value="Tetracycline Repressor, domain 2"/>
    <property type="match status" value="1"/>
</dbReference>
<dbReference type="Proteomes" id="UP000235616">
    <property type="component" value="Unassembled WGS sequence"/>
</dbReference>
<reference evidence="7 8" key="1">
    <citation type="submission" date="2018-01" db="EMBL/GenBank/DDBJ databases">
        <title>Whole genome analyses suggest that Burkholderia sensu lato contains two further novel genera in the rhizoxinica-symbiotica group Mycetohabitans gen. nov., and Trinickia gen. nov.: implications for the evolution of diazotrophy and nodulation in the Burkholderiaceae.</title>
        <authorList>
            <person name="Estrada-de los Santos P."/>
            <person name="Palmer M."/>
            <person name="Chavez-Ramirez B."/>
            <person name="Beukes C."/>
            <person name="Steenkamp E.T."/>
            <person name="Hirsch A.M."/>
            <person name="Manyaka P."/>
            <person name="Maluk M."/>
            <person name="Lafos M."/>
            <person name="Crook M."/>
            <person name="Gross E."/>
            <person name="Simon M.F."/>
            <person name="Bueno dos Reis Junior F."/>
            <person name="Poole P.S."/>
            <person name="Venter S.N."/>
            <person name="James E.K."/>
        </authorList>
    </citation>
    <scope>NUCLEOTIDE SEQUENCE [LARGE SCALE GENOMIC DNA]</scope>
    <source>
        <strain evidence="7 8">GIMN1.004</strain>
    </source>
</reference>
<dbReference type="OrthoDB" id="2356263at2"/>
<dbReference type="GO" id="GO:0000976">
    <property type="term" value="F:transcription cis-regulatory region binding"/>
    <property type="evidence" value="ECO:0007669"/>
    <property type="project" value="TreeGrafter"/>
</dbReference>
<dbReference type="PRINTS" id="PR00455">
    <property type="entry name" value="HTHTETR"/>
</dbReference>
<evidence type="ECO:0000313" key="7">
    <source>
        <dbReference type="EMBL" id="PMS19769.1"/>
    </source>
</evidence>
<dbReference type="InterPro" id="IPR036271">
    <property type="entry name" value="Tet_transcr_reg_TetR-rel_C_sf"/>
</dbReference>
<evidence type="ECO:0000256" key="3">
    <source>
        <dbReference type="ARBA" id="ARBA00023163"/>
    </source>
</evidence>
<dbReference type="PANTHER" id="PTHR30055">
    <property type="entry name" value="HTH-TYPE TRANSCRIPTIONAL REGULATOR RUTR"/>
    <property type="match status" value="1"/>
</dbReference>
<feature type="domain" description="HTH tetR-type" evidence="6">
    <location>
        <begin position="19"/>
        <end position="79"/>
    </location>
</feature>
<dbReference type="PROSITE" id="PS50977">
    <property type="entry name" value="HTH_TETR_2"/>
    <property type="match status" value="1"/>
</dbReference>
<comment type="caution">
    <text evidence="7">The sequence shown here is derived from an EMBL/GenBank/DDBJ whole genome shotgun (WGS) entry which is preliminary data.</text>
</comment>
<sequence>MTETKRPRRSTEGGYARGEETRLRIIQAAIELFGEHGFLAASTRDIAAKAGVNAPALQYYFENKEGVYRACAEHLADEAWKKFEPVVRNTAQTLESTDDVSVLIEAFVDLQGVMMDKAFETSKAPTLKLFFVREQGGQEPPIATEIIQQRVRRPMNSVATKLIGKICGMPPDDPLTIMRLVSLHGQFMLFHTAPRSILLLFGWASLDAEKIEFVKQTVFSNTRALLRMWAAQPPAAPAPSKPTPSAPPARKRTARVSAKR</sequence>
<evidence type="ECO:0000313" key="8">
    <source>
        <dbReference type="Proteomes" id="UP000235616"/>
    </source>
</evidence>
<proteinExistence type="predicted"/>
<dbReference type="SUPFAM" id="SSF48498">
    <property type="entry name" value="Tetracyclin repressor-like, C-terminal domain"/>
    <property type="match status" value="1"/>
</dbReference>
<evidence type="ECO:0000256" key="4">
    <source>
        <dbReference type="PROSITE-ProRule" id="PRU00335"/>
    </source>
</evidence>
<feature type="region of interest" description="Disordered" evidence="5">
    <location>
        <begin position="232"/>
        <end position="260"/>
    </location>
</feature>
<name>A0A2N7VRJ3_9BURK</name>
<dbReference type="EMBL" id="PNYA01000010">
    <property type="protein sequence ID" value="PMS19769.1"/>
    <property type="molecule type" value="Genomic_DNA"/>
</dbReference>
<feature type="compositionally biased region" description="Basic residues" evidence="5">
    <location>
        <begin position="249"/>
        <end position="260"/>
    </location>
</feature>
<keyword evidence="3" id="KW-0804">Transcription</keyword>